<accession>A0ACB8SRT1</accession>
<organism evidence="1 2">
    <name type="scientific">Artomyces pyxidatus</name>
    <dbReference type="NCBI Taxonomy" id="48021"/>
    <lineage>
        <taxon>Eukaryota</taxon>
        <taxon>Fungi</taxon>
        <taxon>Dikarya</taxon>
        <taxon>Basidiomycota</taxon>
        <taxon>Agaricomycotina</taxon>
        <taxon>Agaricomycetes</taxon>
        <taxon>Russulales</taxon>
        <taxon>Auriscalpiaceae</taxon>
        <taxon>Artomyces</taxon>
    </lineage>
</organism>
<sequence length="600" mass="66097">MGPSLHAPPLKAPREYDYVDPAADMWTLYLTEAEKNDIAVTEDMKANTDGILVFTGLFSATVAAFVIESYKDLQPDSGDIAVALLTRISMQLAAASNTSQSNIPSTIFDATTFRRPPSSALRVNILWFLSLVLSLSCALVATLMQQWTRNYLQDAHRAHRAGTPQKVRRIHMDLFKGLRKFRMTAAVAALLALLHTSVFLFFDTTAAYVILSFMGFGGLVYGALTGLPFVHLNFPYATPLSTTCRQSYMKILSYVSGSTHKKSRVLQLEEAATRDGALFQEGLRWTLTVTMDDDNNFQKFLEFVPGVMSSPMGHPLTLHSLLTVPGLGTHFRQLLNTTAISLSPETGLSGLARTQRAMPCLKTLLELLFARGLRQVLLWRRLFTYVAGPLAELRTDQEPDIAIRASCAAQIPLPFHLGRAWPWVEHHNAEVTRAMGDLADCIHPLACLMNSNPARGLSGFSHELNVQVFVDAILPHLASGSDASLGLVWSTLHTLLATTDRELMNQERTSILLKVKKAAEKRGVDEVDGPLTTPDKPLSPNVLSNERPYARLYILLGPPPPPISRYRRRSLAEGAGVYVRTPPVPLHPVHLGEPFPSGIC</sequence>
<keyword evidence="2" id="KW-1185">Reference proteome</keyword>
<dbReference type="EMBL" id="MU277227">
    <property type="protein sequence ID" value="KAI0059304.1"/>
    <property type="molecule type" value="Genomic_DNA"/>
</dbReference>
<reference evidence="1" key="2">
    <citation type="journal article" date="2022" name="New Phytol.">
        <title>Evolutionary transition to the ectomycorrhizal habit in the genomes of a hyperdiverse lineage of mushroom-forming fungi.</title>
        <authorList>
            <person name="Looney B."/>
            <person name="Miyauchi S."/>
            <person name="Morin E."/>
            <person name="Drula E."/>
            <person name="Courty P.E."/>
            <person name="Kohler A."/>
            <person name="Kuo A."/>
            <person name="LaButti K."/>
            <person name="Pangilinan J."/>
            <person name="Lipzen A."/>
            <person name="Riley R."/>
            <person name="Andreopoulos W."/>
            <person name="He G."/>
            <person name="Johnson J."/>
            <person name="Nolan M."/>
            <person name="Tritt A."/>
            <person name="Barry K.W."/>
            <person name="Grigoriev I.V."/>
            <person name="Nagy L.G."/>
            <person name="Hibbett D."/>
            <person name="Henrissat B."/>
            <person name="Matheny P.B."/>
            <person name="Labbe J."/>
            <person name="Martin F.M."/>
        </authorList>
    </citation>
    <scope>NUCLEOTIDE SEQUENCE</scope>
    <source>
        <strain evidence="1">HHB10654</strain>
    </source>
</reference>
<proteinExistence type="predicted"/>
<comment type="caution">
    <text evidence="1">The sequence shown here is derived from an EMBL/GenBank/DDBJ whole genome shotgun (WGS) entry which is preliminary data.</text>
</comment>
<gene>
    <name evidence="1" type="ORF">BV25DRAFT_1139593</name>
</gene>
<name>A0ACB8SRT1_9AGAM</name>
<protein>
    <submittedName>
        <fullName evidence="1">Uncharacterized protein</fullName>
    </submittedName>
</protein>
<evidence type="ECO:0000313" key="1">
    <source>
        <dbReference type="EMBL" id="KAI0059304.1"/>
    </source>
</evidence>
<dbReference type="Proteomes" id="UP000814140">
    <property type="component" value="Unassembled WGS sequence"/>
</dbReference>
<reference evidence="1" key="1">
    <citation type="submission" date="2021-03" db="EMBL/GenBank/DDBJ databases">
        <authorList>
            <consortium name="DOE Joint Genome Institute"/>
            <person name="Ahrendt S."/>
            <person name="Looney B.P."/>
            <person name="Miyauchi S."/>
            <person name="Morin E."/>
            <person name="Drula E."/>
            <person name="Courty P.E."/>
            <person name="Chicoki N."/>
            <person name="Fauchery L."/>
            <person name="Kohler A."/>
            <person name="Kuo A."/>
            <person name="Labutti K."/>
            <person name="Pangilinan J."/>
            <person name="Lipzen A."/>
            <person name="Riley R."/>
            <person name="Andreopoulos W."/>
            <person name="He G."/>
            <person name="Johnson J."/>
            <person name="Barry K.W."/>
            <person name="Grigoriev I.V."/>
            <person name="Nagy L."/>
            <person name="Hibbett D."/>
            <person name="Henrissat B."/>
            <person name="Matheny P.B."/>
            <person name="Labbe J."/>
            <person name="Martin F."/>
        </authorList>
    </citation>
    <scope>NUCLEOTIDE SEQUENCE</scope>
    <source>
        <strain evidence="1">HHB10654</strain>
    </source>
</reference>
<evidence type="ECO:0000313" key="2">
    <source>
        <dbReference type="Proteomes" id="UP000814140"/>
    </source>
</evidence>